<reference evidence="12" key="2">
    <citation type="submission" date="2025-09" db="UniProtKB">
        <authorList>
            <consortium name="Ensembl"/>
        </authorList>
    </citation>
    <scope>IDENTIFICATION</scope>
</reference>
<keyword evidence="13" id="KW-1185">Reference proteome</keyword>
<keyword evidence="5" id="KW-0007">Acetylation</keyword>
<reference evidence="12" key="1">
    <citation type="submission" date="2025-08" db="UniProtKB">
        <authorList>
            <consortium name="Ensembl"/>
        </authorList>
    </citation>
    <scope>IDENTIFICATION</scope>
</reference>
<dbReference type="PANTHER" id="PTHR46074">
    <property type="entry name" value="CYSTEINE-RICH PROTEIN CRIP FAMILY MEMBER"/>
    <property type="match status" value="1"/>
</dbReference>
<keyword evidence="1" id="KW-0597">Phosphoprotein</keyword>
<dbReference type="AlphaFoldDB" id="A0A8B9RRB8"/>
<feature type="domain" description="LIM zinc-binding" evidence="11">
    <location>
        <begin position="3"/>
        <end position="64"/>
    </location>
</feature>
<feature type="region of interest" description="Disordered" evidence="10">
    <location>
        <begin position="245"/>
        <end position="276"/>
    </location>
</feature>
<dbReference type="InterPro" id="IPR001781">
    <property type="entry name" value="Znf_LIM"/>
</dbReference>
<evidence type="ECO:0000256" key="7">
    <source>
        <dbReference type="ARBA" id="ARBA00038732"/>
    </source>
</evidence>
<dbReference type="SMART" id="SM00132">
    <property type="entry name" value="LIM"/>
    <property type="match status" value="2"/>
</dbReference>
<sequence>MASKCPKCDKTVYFAEKVSSLGKDWHKFCLKCERCNKTLTPGGHAEHDGKPFCHKPCYATLFGPKGVNIGGAGSYIYDKPQIEGQTAPGPIEHPVKVEERKANAAPPKGPSKASSVTTFTGEPNMCPRCGKRVYFAEKVTSLGKDWHRPCLRCERCSKTLTPGGHAEHDGQPYCHKPCYGILFGPKGECLQVHGVGSRSGGTHPTWAAALDAHAIAQRGHLPGACRLPARVLTLLHLPPAMQESTPELWEATSTTKTPRRRTSPRQRRPPARSPALCPRTNLLLAAGADPHQAGHGAVLSLLSLLRAGWPCPPDYIS</sequence>
<accession>A0A8B9RRB8</accession>
<dbReference type="CDD" id="cd09476">
    <property type="entry name" value="LIM1_TLP"/>
    <property type="match status" value="2"/>
</dbReference>
<keyword evidence="4 9" id="KW-0862">Zinc</keyword>
<keyword evidence="2 9" id="KW-0479">Metal-binding</keyword>
<dbReference type="PROSITE" id="PS50023">
    <property type="entry name" value="LIM_DOMAIN_2"/>
    <property type="match status" value="2"/>
</dbReference>
<evidence type="ECO:0000256" key="6">
    <source>
        <dbReference type="ARBA" id="ARBA00023038"/>
    </source>
</evidence>
<proteinExistence type="predicted"/>
<comment type="subunit">
    <text evidence="7">Interacts with TGFB1I1.</text>
</comment>
<feature type="domain" description="LIM zinc-binding" evidence="11">
    <location>
        <begin position="124"/>
        <end position="185"/>
    </location>
</feature>
<evidence type="ECO:0000256" key="10">
    <source>
        <dbReference type="SAM" id="MobiDB-lite"/>
    </source>
</evidence>
<keyword evidence="3" id="KW-0677">Repeat</keyword>
<evidence type="ECO:0000256" key="3">
    <source>
        <dbReference type="ARBA" id="ARBA00022737"/>
    </source>
</evidence>
<evidence type="ECO:0000256" key="9">
    <source>
        <dbReference type="PROSITE-ProRule" id="PRU00125"/>
    </source>
</evidence>
<dbReference type="SUPFAM" id="SSF57716">
    <property type="entry name" value="Glucocorticoid receptor-like (DNA-binding domain)"/>
    <property type="match status" value="4"/>
</dbReference>
<dbReference type="Proteomes" id="UP000694541">
    <property type="component" value="Unplaced"/>
</dbReference>
<dbReference type="Gene3D" id="2.10.110.10">
    <property type="entry name" value="Cysteine Rich Protein"/>
    <property type="match status" value="2"/>
</dbReference>
<dbReference type="Ensembl" id="ENSANIT00000003570.1">
    <property type="protein sequence ID" value="ENSANIP00000003457.1"/>
    <property type="gene ID" value="ENSANIG00000002357.1"/>
</dbReference>
<evidence type="ECO:0000313" key="13">
    <source>
        <dbReference type="Proteomes" id="UP000694541"/>
    </source>
</evidence>
<evidence type="ECO:0000256" key="8">
    <source>
        <dbReference type="ARBA" id="ARBA00039933"/>
    </source>
</evidence>
<protein>
    <recommendedName>
        <fullName evidence="8">Cysteine-rich protein 2</fullName>
    </recommendedName>
</protein>
<name>A0A8B9RRB8_9AVES</name>
<dbReference type="FunFam" id="2.10.110.10:FF:000025">
    <property type="entry name" value="Cysteine-rich protein 2"/>
    <property type="match status" value="2"/>
</dbReference>
<evidence type="ECO:0000256" key="2">
    <source>
        <dbReference type="ARBA" id="ARBA00022723"/>
    </source>
</evidence>
<evidence type="ECO:0000259" key="11">
    <source>
        <dbReference type="PROSITE" id="PS50023"/>
    </source>
</evidence>
<dbReference type="Pfam" id="PF00412">
    <property type="entry name" value="LIM"/>
    <property type="match status" value="2"/>
</dbReference>
<dbReference type="PROSITE" id="PS00478">
    <property type="entry name" value="LIM_DOMAIN_1"/>
    <property type="match status" value="2"/>
</dbReference>
<evidence type="ECO:0000256" key="1">
    <source>
        <dbReference type="ARBA" id="ARBA00022553"/>
    </source>
</evidence>
<evidence type="ECO:0000256" key="5">
    <source>
        <dbReference type="ARBA" id="ARBA00022990"/>
    </source>
</evidence>
<evidence type="ECO:0000256" key="4">
    <source>
        <dbReference type="ARBA" id="ARBA00022833"/>
    </source>
</evidence>
<keyword evidence="6 9" id="KW-0440">LIM domain</keyword>
<dbReference type="PANTHER" id="PTHR46074:SF2">
    <property type="entry name" value="CYSTEINE-RICH PROTEIN 2"/>
    <property type="match status" value="1"/>
</dbReference>
<organism evidence="12 13">
    <name type="scientific">Accipiter nisus</name>
    <name type="common">Eurasian sparrowhawk</name>
    <dbReference type="NCBI Taxonomy" id="211598"/>
    <lineage>
        <taxon>Eukaryota</taxon>
        <taxon>Metazoa</taxon>
        <taxon>Chordata</taxon>
        <taxon>Craniata</taxon>
        <taxon>Vertebrata</taxon>
        <taxon>Euteleostomi</taxon>
        <taxon>Archelosauria</taxon>
        <taxon>Archosauria</taxon>
        <taxon>Dinosauria</taxon>
        <taxon>Saurischia</taxon>
        <taxon>Theropoda</taxon>
        <taxon>Coelurosauria</taxon>
        <taxon>Aves</taxon>
        <taxon>Neognathae</taxon>
        <taxon>Neoaves</taxon>
        <taxon>Telluraves</taxon>
        <taxon>Accipitrimorphae</taxon>
        <taxon>Accipitriformes</taxon>
        <taxon>Accipitridae</taxon>
        <taxon>Accipitrinae</taxon>
        <taxon>Accipiter</taxon>
    </lineage>
</organism>
<feature type="compositionally biased region" description="Basic residues" evidence="10">
    <location>
        <begin position="257"/>
        <end position="270"/>
    </location>
</feature>
<dbReference type="GO" id="GO:0046872">
    <property type="term" value="F:metal ion binding"/>
    <property type="evidence" value="ECO:0007669"/>
    <property type="project" value="UniProtKB-KW"/>
</dbReference>
<evidence type="ECO:0000313" key="12">
    <source>
        <dbReference type="Ensembl" id="ENSANIP00000003457.1"/>
    </source>
</evidence>